<evidence type="ECO:0000313" key="2">
    <source>
        <dbReference type="EMBL" id="MBH8562356.1"/>
    </source>
</evidence>
<dbReference type="Gene3D" id="3.40.50.10140">
    <property type="entry name" value="Toll/interleukin-1 receptor homology (TIR) domain"/>
    <property type="match status" value="1"/>
</dbReference>
<reference evidence="3 4" key="1">
    <citation type="journal article" date="2021" name="Int. J. Syst. Evol. Microbiol.">
        <title>Amazonocrinis nigriterrae gen. nov., sp. nov., Atlanticothrix silvestris gen. nov., sp. nov. and Dendronalium phyllosphericum gen. nov., sp. nov., nostocacean cyanobacteria from Brazilian environments.</title>
        <authorList>
            <person name="Alvarenga D.O."/>
            <person name="Andreote A.P.D."/>
            <person name="Branco L.H.Z."/>
            <person name="Delbaje E."/>
            <person name="Cruz R.B."/>
            <person name="Varani A.M."/>
            <person name="Fiore M.F."/>
        </authorList>
    </citation>
    <scope>NUCLEOTIDE SEQUENCE [LARGE SCALE GENOMIC DNA]</scope>
    <source>
        <strain evidence="3 4">CENA67</strain>
    </source>
</reference>
<proteinExistence type="predicted"/>
<dbReference type="PROSITE" id="PS50104">
    <property type="entry name" value="TIR"/>
    <property type="match status" value="1"/>
</dbReference>
<feature type="domain" description="TIR" evidence="1">
    <location>
        <begin position="9"/>
        <end position="160"/>
    </location>
</feature>
<dbReference type="GO" id="GO:0007165">
    <property type="term" value="P:signal transduction"/>
    <property type="evidence" value="ECO:0007669"/>
    <property type="project" value="InterPro"/>
</dbReference>
<evidence type="ECO:0000259" key="1">
    <source>
        <dbReference type="PROSITE" id="PS50104"/>
    </source>
</evidence>
<accession>A0A8J7HMK2</accession>
<dbReference type="InterPro" id="IPR035897">
    <property type="entry name" value="Toll_tir_struct_dom_sf"/>
</dbReference>
<name>A0A8J7HMK2_9NOST</name>
<keyword evidence="3" id="KW-0675">Receptor</keyword>
<dbReference type="AlphaFoldDB" id="A0A8J7HMK2"/>
<organism evidence="3 4">
    <name type="scientific">Amazonocrinis nigriterrae CENA67</name>
    <dbReference type="NCBI Taxonomy" id="2794033"/>
    <lineage>
        <taxon>Bacteria</taxon>
        <taxon>Bacillati</taxon>
        <taxon>Cyanobacteriota</taxon>
        <taxon>Cyanophyceae</taxon>
        <taxon>Nostocales</taxon>
        <taxon>Nostocaceae</taxon>
        <taxon>Amazonocrinis</taxon>
        <taxon>Amazonocrinis nigriterrae</taxon>
    </lineage>
</organism>
<comment type="caution">
    <text evidence="3">The sequence shown here is derived from an EMBL/GenBank/DDBJ whole genome shotgun (WGS) entry which is preliminary data.</text>
</comment>
<dbReference type="EMBL" id="JAECZC010000012">
    <property type="protein sequence ID" value="MBH8562356.1"/>
    <property type="molecule type" value="Genomic_DNA"/>
</dbReference>
<dbReference type="InterPro" id="IPR000157">
    <property type="entry name" value="TIR_dom"/>
</dbReference>
<keyword evidence="4" id="KW-1185">Reference proteome</keyword>
<dbReference type="SUPFAM" id="SSF52200">
    <property type="entry name" value="Toll/Interleukin receptor TIR domain"/>
    <property type="match status" value="1"/>
</dbReference>
<dbReference type="EMBL" id="JAECZC010000012">
    <property type="protein sequence ID" value="MBH8562423.1"/>
    <property type="molecule type" value="Genomic_DNA"/>
</dbReference>
<dbReference type="Pfam" id="PF13676">
    <property type="entry name" value="TIR_2"/>
    <property type="match status" value="1"/>
</dbReference>
<protein>
    <submittedName>
        <fullName evidence="3">Toll/interleukin-1 receptor domain-containing protein</fullName>
    </submittedName>
</protein>
<dbReference type="Proteomes" id="UP000632766">
    <property type="component" value="Unassembled WGS sequence"/>
</dbReference>
<evidence type="ECO:0000313" key="3">
    <source>
        <dbReference type="EMBL" id="MBH8562423.1"/>
    </source>
</evidence>
<evidence type="ECO:0000313" key="4">
    <source>
        <dbReference type="Proteomes" id="UP000632766"/>
    </source>
</evidence>
<sequence length="320" mass="36131">MSVQSKSPKPLQLFCAYAHEDQTLQHKLKESLEILKKEEVITDCYYRKIGPEKEWHYQVDDRLNTSDIILLLVSENFIASGYCHNNEGNTNAEFKQAMELHNAEKATVIPIILDSIHWINTPFGKLQALPKDTKGNKPVSDWKSRDKAFKNIAQGIREEAKKMVNSTSSKASKNTQTATFSGLGIIVLVGAIWIYSNSQQSNISEPRPTTNILPKTEILNSTGWILIGKINNTSSSLTTEEPLIEPFIDPPVIPSRKSVVTVKYEIDLRKEKPPSSELLQKLQPGDQLVIFQVQQIAKSNQNSPFEVWAQVRKCNQNCQQ</sequence>
<dbReference type="RefSeq" id="WP_198124318.1">
    <property type="nucleotide sequence ID" value="NZ_JAECZC010000012.1"/>
</dbReference>
<gene>
    <name evidence="2" type="ORF">I8748_09250</name>
    <name evidence="3" type="ORF">I8748_09595</name>
</gene>
<dbReference type="SMART" id="SM00255">
    <property type="entry name" value="TIR"/>
    <property type="match status" value="1"/>
</dbReference>